<proteinExistence type="predicted"/>
<protein>
    <recommendedName>
        <fullName evidence="4">Osmotically inducible lipoprotein B</fullName>
    </recommendedName>
</protein>
<name>A0A1R4F4S4_BREDI</name>
<evidence type="ECO:0000313" key="2">
    <source>
        <dbReference type="EMBL" id="SJM50918.1"/>
    </source>
</evidence>
<dbReference type="AlphaFoldDB" id="A0A1R4F4S4"/>
<evidence type="ECO:0000256" key="1">
    <source>
        <dbReference type="SAM" id="SignalP"/>
    </source>
</evidence>
<evidence type="ECO:0000313" key="3">
    <source>
        <dbReference type="Proteomes" id="UP000195766"/>
    </source>
</evidence>
<sequence length="73" mass="6887">MTIMKTMLKLAPVIGLTALLAACGTTTEQRAATGALGGAVAGQAIGGNTGATVAGGVIGAVAGAATTPRKPHE</sequence>
<feature type="chain" id="PRO_5012797266" description="Osmotically inducible lipoprotein B" evidence="1">
    <location>
        <begin position="32"/>
        <end position="73"/>
    </location>
</feature>
<feature type="signal peptide" evidence="1">
    <location>
        <begin position="1"/>
        <end position="31"/>
    </location>
</feature>
<evidence type="ECO:0008006" key="4">
    <source>
        <dbReference type="Google" id="ProtNLM"/>
    </source>
</evidence>
<reference evidence="2 3" key="1">
    <citation type="submission" date="2017-02" db="EMBL/GenBank/DDBJ databases">
        <authorList>
            <person name="Peterson S.W."/>
        </authorList>
    </citation>
    <scope>NUCLEOTIDE SEQUENCE [LARGE SCALE GENOMIC DNA]</scope>
    <source>
        <strain evidence="2 3">3F5N</strain>
    </source>
</reference>
<dbReference type="EMBL" id="FUIE01000016">
    <property type="protein sequence ID" value="SJM50918.1"/>
    <property type="molecule type" value="Genomic_DNA"/>
</dbReference>
<organism evidence="2 3">
    <name type="scientific">Brevundimonas diminuta 3F5N</name>
    <dbReference type="NCBI Taxonomy" id="1255603"/>
    <lineage>
        <taxon>Bacteria</taxon>
        <taxon>Pseudomonadati</taxon>
        <taxon>Pseudomonadota</taxon>
        <taxon>Alphaproteobacteria</taxon>
        <taxon>Caulobacterales</taxon>
        <taxon>Caulobacteraceae</taxon>
        <taxon>Brevundimonas</taxon>
    </lineage>
</organism>
<accession>A0A1R4F4S4</accession>
<dbReference type="RefSeq" id="WP_373407951.1">
    <property type="nucleotide sequence ID" value="NZ_FUIE01000016.1"/>
</dbReference>
<dbReference type="Proteomes" id="UP000195766">
    <property type="component" value="Unassembled WGS sequence"/>
</dbReference>
<keyword evidence="1" id="KW-0732">Signal</keyword>
<dbReference type="PROSITE" id="PS51257">
    <property type="entry name" value="PROKAR_LIPOPROTEIN"/>
    <property type="match status" value="1"/>
</dbReference>
<gene>
    <name evidence="2" type="ORF">FM111_02600</name>
</gene>